<name>A4BXQ8_9FLAO</name>
<dbReference type="GO" id="GO:0008253">
    <property type="term" value="F:5'-nucleotidase activity"/>
    <property type="evidence" value="ECO:0007669"/>
    <property type="project" value="InterPro"/>
</dbReference>
<dbReference type="InterPro" id="IPR010708">
    <property type="entry name" value="5'(3')-deoxyribonucleotidase"/>
</dbReference>
<dbReference type="STRING" id="313594.PI23P_04607"/>
<evidence type="ECO:0000313" key="3">
    <source>
        <dbReference type="Proteomes" id="UP000003053"/>
    </source>
</evidence>
<accession>A4BXQ8</accession>
<dbReference type="InterPro" id="IPR036412">
    <property type="entry name" value="HAD-like_sf"/>
</dbReference>
<dbReference type="Gene3D" id="3.40.50.1000">
    <property type="entry name" value="HAD superfamily/HAD-like"/>
    <property type="match status" value="1"/>
</dbReference>
<dbReference type="SFLD" id="SFLDG01145">
    <property type="entry name" value="C1.2.1"/>
    <property type="match status" value="1"/>
</dbReference>
<dbReference type="RefSeq" id="WP_004569547.1">
    <property type="nucleotide sequence ID" value="NZ_CH724148.1"/>
</dbReference>
<dbReference type="GO" id="GO:0009223">
    <property type="term" value="P:pyrimidine deoxyribonucleotide catabolic process"/>
    <property type="evidence" value="ECO:0007669"/>
    <property type="project" value="TreeGrafter"/>
</dbReference>
<protein>
    <submittedName>
        <fullName evidence="2">Putative 5'(3')-deoxyribonucleotidase</fullName>
    </submittedName>
</protein>
<reference evidence="2 3" key="1">
    <citation type="submission" date="2006-02" db="EMBL/GenBank/DDBJ databases">
        <authorList>
            <person name="Murray A."/>
            <person name="Staley J."/>
            <person name="Ferriera S."/>
            <person name="Johnson J."/>
            <person name="Kravitz S."/>
            <person name="Halpern A."/>
            <person name="Remington K."/>
            <person name="Beeson K."/>
            <person name="Tran B."/>
            <person name="Rogers Y.-H."/>
            <person name="Friedman R."/>
            <person name="Venter J.C."/>
        </authorList>
    </citation>
    <scope>NUCLEOTIDE SEQUENCE [LARGE SCALE GENOMIC DNA]</scope>
    <source>
        <strain evidence="2 3">23-P</strain>
    </source>
</reference>
<sequence length="162" mass="19000">MIKTTKKIVFIDMDGVLVDFKDAIENAYRINPKYKEKFKNNPDEIKGIFKNPKPIDGAIDAVIKLANSGRYNLFIATTTPWENPKAAMHKRLWIEKHFGDLFLKKMFITHRKDLLIGDYLIDDRLKNGASEFRGELLSFGWAYEQNQWNEYKTWGDILKKLL</sequence>
<dbReference type="EMBL" id="AAOG01000001">
    <property type="protein sequence ID" value="EAR13749.1"/>
    <property type="molecule type" value="Genomic_DNA"/>
</dbReference>
<proteinExistence type="inferred from homology"/>
<evidence type="ECO:0000256" key="1">
    <source>
        <dbReference type="ARBA" id="ARBA00009589"/>
    </source>
</evidence>
<dbReference type="AlphaFoldDB" id="A4BXQ8"/>
<dbReference type="Proteomes" id="UP000003053">
    <property type="component" value="Unassembled WGS sequence"/>
</dbReference>
<comment type="similarity">
    <text evidence="1">Belongs to the 5'(3')-deoxyribonucleotidase family.</text>
</comment>
<organism evidence="2 3">
    <name type="scientific">Polaribacter irgensii 23-P</name>
    <dbReference type="NCBI Taxonomy" id="313594"/>
    <lineage>
        <taxon>Bacteria</taxon>
        <taxon>Pseudomonadati</taxon>
        <taxon>Bacteroidota</taxon>
        <taxon>Flavobacteriia</taxon>
        <taxon>Flavobacteriales</taxon>
        <taxon>Flavobacteriaceae</taxon>
    </lineage>
</organism>
<dbReference type="PANTHER" id="PTHR16504:SF4">
    <property type="entry name" value="5'(3')-DEOXYRIBONUCLEOTIDASE"/>
    <property type="match status" value="1"/>
</dbReference>
<comment type="caution">
    <text evidence="2">The sequence shown here is derived from an EMBL/GenBank/DDBJ whole genome shotgun (WGS) entry which is preliminary data.</text>
</comment>
<dbReference type="eggNOG" id="COG4502">
    <property type="taxonomic scope" value="Bacteria"/>
</dbReference>
<gene>
    <name evidence="2" type="ORF">PI23P_04607</name>
</gene>
<evidence type="ECO:0000313" key="2">
    <source>
        <dbReference type="EMBL" id="EAR13749.1"/>
    </source>
</evidence>
<dbReference type="Pfam" id="PF06941">
    <property type="entry name" value="NT5C"/>
    <property type="match status" value="1"/>
</dbReference>
<dbReference type="HOGENOM" id="CLU_100259_0_0_10"/>
<dbReference type="SFLD" id="SFLDS00003">
    <property type="entry name" value="Haloacid_Dehalogenase"/>
    <property type="match status" value="1"/>
</dbReference>
<dbReference type="InterPro" id="IPR023214">
    <property type="entry name" value="HAD_sf"/>
</dbReference>
<dbReference type="SUPFAM" id="SSF56784">
    <property type="entry name" value="HAD-like"/>
    <property type="match status" value="1"/>
</dbReference>
<keyword evidence="3" id="KW-1185">Reference proteome</keyword>
<dbReference type="OrthoDB" id="278110at2"/>
<dbReference type="PANTHER" id="PTHR16504">
    <property type="entry name" value="5'(3')-DEOXYRIBONUCLEOTIDASE"/>
    <property type="match status" value="1"/>
</dbReference>
<dbReference type="SFLD" id="SFLDG01126">
    <property type="entry name" value="C1.2:_Nucleotidase_Like"/>
    <property type="match status" value="1"/>
</dbReference>